<accession>R8BCL1</accession>
<dbReference type="GO" id="GO:0006897">
    <property type="term" value="P:endocytosis"/>
    <property type="evidence" value="ECO:0007669"/>
    <property type="project" value="InterPro"/>
</dbReference>
<evidence type="ECO:0000259" key="4">
    <source>
        <dbReference type="PROSITE" id="PS50002"/>
    </source>
</evidence>
<protein>
    <submittedName>
        <fullName evidence="5">Putative sh3 domain signaling protein</fullName>
    </submittedName>
</protein>
<dbReference type="EMBL" id="KB933295">
    <property type="protein sequence ID" value="EON97038.1"/>
    <property type="molecule type" value="Genomic_DNA"/>
</dbReference>
<feature type="compositionally biased region" description="Polar residues" evidence="3">
    <location>
        <begin position="180"/>
        <end position="199"/>
    </location>
</feature>
<evidence type="ECO:0000313" key="5">
    <source>
        <dbReference type="EMBL" id="EON97038.1"/>
    </source>
</evidence>
<dbReference type="InterPro" id="IPR004148">
    <property type="entry name" value="BAR_dom"/>
</dbReference>
<proteinExistence type="predicted"/>
<dbReference type="GO" id="GO:0030479">
    <property type="term" value="C:actin cortical patch"/>
    <property type="evidence" value="ECO:0007669"/>
    <property type="project" value="TreeGrafter"/>
</dbReference>
<evidence type="ECO:0000256" key="3">
    <source>
        <dbReference type="SAM" id="MobiDB-lite"/>
    </source>
</evidence>
<sequence>MQSMQRQFGKLMNRGPGDNAKVSVLLNDYEDADRLLARITESAKAWRDSWVSILSAQLEVVTVYESLYDPIVGAYDGHGAPLTPTSELQLTRTFKLKEAYSDLKAELIEDIGTIDDRIIRPATDARDAIAPIRKTIKKRENKRLDYEKVQDRVAKMHRKPNKTAKEDAALAKAEDELANLTESSGASPSSARIGSNDYFSSRDRPSTASTVASSVSQGATPAYPNGIGKKKPPPPPPPKRIPSTRPDEYVVALYDFVGQGAGDLSFSEGDMIKIVKKTNTDQDWWVGELAGVRGNFPANYCKAT</sequence>
<dbReference type="SMART" id="SM00326">
    <property type="entry name" value="SH3"/>
    <property type="match status" value="1"/>
</dbReference>
<dbReference type="Pfam" id="PF00018">
    <property type="entry name" value="SH3_1"/>
    <property type="match status" value="1"/>
</dbReference>
<name>R8BCL1_PHAM7</name>
<dbReference type="SUPFAM" id="SSF50044">
    <property type="entry name" value="SH3-domain"/>
    <property type="match status" value="1"/>
</dbReference>
<dbReference type="Gene3D" id="1.20.1270.60">
    <property type="entry name" value="Arfaptin homology (AH) domain/BAR domain"/>
    <property type="match status" value="1"/>
</dbReference>
<dbReference type="Pfam" id="PF03114">
    <property type="entry name" value="BAR"/>
    <property type="match status" value="1"/>
</dbReference>
<dbReference type="Proteomes" id="UP000014074">
    <property type="component" value="Unassembled WGS sequence"/>
</dbReference>
<dbReference type="InterPro" id="IPR001452">
    <property type="entry name" value="SH3_domain"/>
</dbReference>
<feature type="domain" description="SH3" evidence="4">
    <location>
        <begin position="245"/>
        <end position="304"/>
    </location>
</feature>
<dbReference type="GO" id="GO:0031097">
    <property type="term" value="C:medial cortex"/>
    <property type="evidence" value="ECO:0007669"/>
    <property type="project" value="TreeGrafter"/>
</dbReference>
<dbReference type="PROSITE" id="PS50002">
    <property type="entry name" value="SH3"/>
    <property type="match status" value="1"/>
</dbReference>
<gene>
    <name evidence="5" type="ORF">UCRPA7_7455</name>
</gene>
<dbReference type="GO" id="GO:0051666">
    <property type="term" value="P:actin cortical patch localization"/>
    <property type="evidence" value="ECO:0007669"/>
    <property type="project" value="InterPro"/>
</dbReference>
<evidence type="ECO:0000256" key="2">
    <source>
        <dbReference type="PROSITE-ProRule" id="PRU00192"/>
    </source>
</evidence>
<dbReference type="AlphaFoldDB" id="R8BCL1"/>
<dbReference type="GO" id="GO:0097320">
    <property type="term" value="P:plasma membrane tubulation"/>
    <property type="evidence" value="ECO:0007669"/>
    <property type="project" value="TreeGrafter"/>
</dbReference>
<dbReference type="GeneID" id="19328216"/>
<feature type="compositionally biased region" description="Low complexity" evidence="3">
    <location>
        <begin position="206"/>
        <end position="216"/>
    </location>
</feature>
<dbReference type="OrthoDB" id="10255128at2759"/>
<dbReference type="HOGENOM" id="CLU_025518_0_0_1"/>
<dbReference type="PANTHER" id="PTHR47174">
    <property type="entry name" value="BRIDGING INTEGRATOR 3"/>
    <property type="match status" value="1"/>
</dbReference>
<evidence type="ECO:0000256" key="1">
    <source>
        <dbReference type="ARBA" id="ARBA00022443"/>
    </source>
</evidence>
<dbReference type="FunFam" id="2.30.30.40:FF:000100">
    <property type="entry name" value="SH3 domain-containing YSC84-like protein 1"/>
    <property type="match status" value="1"/>
</dbReference>
<dbReference type="PRINTS" id="PR00452">
    <property type="entry name" value="SH3DOMAIN"/>
</dbReference>
<reference evidence="6" key="1">
    <citation type="journal article" date="2013" name="Genome Announc.">
        <title>Draft genome sequence of the ascomycete Phaeoacremonium aleophilum strain UCR-PA7, a causal agent of the esca disease complex in grapevines.</title>
        <authorList>
            <person name="Blanco-Ulate B."/>
            <person name="Rolshausen P."/>
            <person name="Cantu D."/>
        </authorList>
    </citation>
    <scope>NUCLEOTIDE SEQUENCE [LARGE SCALE GENOMIC DNA]</scope>
    <source>
        <strain evidence="6">UCR-PA7</strain>
    </source>
</reference>
<dbReference type="InterPro" id="IPR027267">
    <property type="entry name" value="AH/BAR_dom_sf"/>
</dbReference>
<organism evidence="5 6">
    <name type="scientific">Phaeoacremonium minimum (strain UCR-PA7)</name>
    <name type="common">Esca disease fungus</name>
    <name type="synonym">Togninia minima</name>
    <dbReference type="NCBI Taxonomy" id="1286976"/>
    <lineage>
        <taxon>Eukaryota</taxon>
        <taxon>Fungi</taxon>
        <taxon>Dikarya</taxon>
        <taxon>Ascomycota</taxon>
        <taxon>Pezizomycotina</taxon>
        <taxon>Sordariomycetes</taxon>
        <taxon>Sordariomycetidae</taxon>
        <taxon>Togniniales</taxon>
        <taxon>Togniniaceae</taxon>
        <taxon>Phaeoacremonium</taxon>
    </lineage>
</organism>
<keyword evidence="6" id="KW-1185">Reference proteome</keyword>
<dbReference type="GO" id="GO:0043332">
    <property type="term" value="C:mating projection tip"/>
    <property type="evidence" value="ECO:0007669"/>
    <property type="project" value="TreeGrafter"/>
</dbReference>
<dbReference type="PANTHER" id="PTHR47174:SF2">
    <property type="entry name" value="SH3 DOMAIN SIGNALLING PROTEIN (AFU_ORTHOLOGUE AFUA_5G07670)"/>
    <property type="match status" value="1"/>
</dbReference>
<feature type="compositionally biased region" description="Basic and acidic residues" evidence="3">
    <location>
        <begin position="163"/>
        <end position="175"/>
    </location>
</feature>
<dbReference type="InterPro" id="IPR036028">
    <property type="entry name" value="SH3-like_dom_sf"/>
</dbReference>
<dbReference type="GO" id="GO:1990528">
    <property type="term" value="C:Rvs161p-Rvs167p complex"/>
    <property type="evidence" value="ECO:0007669"/>
    <property type="project" value="TreeGrafter"/>
</dbReference>
<dbReference type="InterPro" id="IPR046982">
    <property type="entry name" value="BIN3/RVS161-like"/>
</dbReference>
<dbReference type="Gene3D" id="2.30.30.40">
    <property type="entry name" value="SH3 Domains"/>
    <property type="match status" value="1"/>
</dbReference>
<dbReference type="RefSeq" id="XP_007918177.1">
    <property type="nucleotide sequence ID" value="XM_007919986.1"/>
</dbReference>
<dbReference type="PRINTS" id="PR01887">
    <property type="entry name" value="SPECTRNALPHA"/>
</dbReference>
<dbReference type="CDD" id="cd07599">
    <property type="entry name" value="BAR_Rvs167p"/>
    <property type="match status" value="1"/>
</dbReference>
<dbReference type="eggNOG" id="KOG3771">
    <property type="taxonomic scope" value="Eukaryota"/>
</dbReference>
<dbReference type="KEGG" id="tmn:UCRPA7_7455"/>
<keyword evidence="1 2" id="KW-0728">SH3 domain</keyword>
<evidence type="ECO:0000313" key="6">
    <source>
        <dbReference type="Proteomes" id="UP000014074"/>
    </source>
</evidence>
<dbReference type="SUPFAM" id="SSF103657">
    <property type="entry name" value="BAR/IMD domain-like"/>
    <property type="match status" value="1"/>
</dbReference>
<dbReference type="GO" id="GO:0008289">
    <property type="term" value="F:lipid binding"/>
    <property type="evidence" value="ECO:0007669"/>
    <property type="project" value="TreeGrafter"/>
</dbReference>
<feature type="region of interest" description="Disordered" evidence="3">
    <location>
        <begin position="147"/>
        <end position="244"/>
    </location>
</feature>